<evidence type="ECO:0000256" key="5">
    <source>
        <dbReference type="ARBA" id="ARBA00022840"/>
    </source>
</evidence>
<accession>A0A4S3KMU0</accession>
<evidence type="ECO:0000256" key="10">
    <source>
        <dbReference type="HAMAP-Rule" id="MF_02007"/>
    </source>
</evidence>
<keyword evidence="2 10" id="KW-0963">Cytoplasm</keyword>
<comment type="catalytic activity">
    <reaction evidence="9 10">
        <text>tRNA(Tyr) + L-tyrosine + ATP = L-tyrosyl-tRNA(Tyr) + AMP + diphosphate + H(+)</text>
        <dbReference type="Rhea" id="RHEA:10220"/>
        <dbReference type="Rhea" id="RHEA-COMP:9706"/>
        <dbReference type="Rhea" id="RHEA-COMP:9707"/>
        <dbReference type="ChEBI" id="CHEBI:15378"/>
        <dbReference type="ChEBI" id="CHEBI:30616"/>
        <dbReference type="ChEBI" id="CHEBI:33019"/>
        <dbReference type="ChEBI" id="CHEBI:58315"/>
        <dbReference type="ChEBI" id="CHEBI:78442"/>
        <dbReference type="ChEBI" id="CHEBI:78536"/>
        <dbReference type="ChEBI" id="CHEBI:456215"/>
        <dbReference type="EC" id="6.1.1.1"/>
    </reaction>
</comment>
<dbReference type="InterPro" id="IPR036986">
    <property type="entry name" value="S4_RNA-bd_sf"/>
</dbReference>
<gene>
    <name evidence="10" type="primary">tyrS</name>
    <name evidence="12" type="ORF">B1991_00575</name>
</gene>
<dbReference type="SUPFAM" id="SSF52374">
    <property type="entry name" value="Nucleotidylyl transferase"/>
    <property type="match status" value="1"/>
</dbReference>
<sequence>MSELEHALSTIARGADEIIKREELVERLKSGRPLRVKAGFDPTAPDLHLGHTVLLNKMRQFQDLGHQVIFLIGDFTGMIGDPTGKNVTRKPLTREDVLANARTYAEQVYKVLDREKTELRFNSEWFDKMSAADMIRLAAQYTVARMLERDDFTKRYAAQQPIAIHEFVYPLTQGYDSVALKADVELGGTDQKFNLLMGRGLQEHYGQPPQIVLTMPLLEGLDGVNKMSKSLGNYIGINEPAIDIVTKTMKIGDELMWRWFELLSFKVSLDELARMKREVEGGQLNPRDAKLRLARELAARFHDAAAAEQAIAGWHAVVRGEGDTALLPQTDIVVPAEGLRLAALLTAAGLTASNSEANRKLKERAVRIDAAVAEDAQRVFHAGFEGVLQVGKRNFARVRLVAA</sequence>
<feature type="binding site" evidence="10">
    <location>
        <position position="229"/>
    </location>
    <ligand>
        <name>ATP</name>
        <dbReference type="ChEBI" id="CHEBI:30616"/>
    </ligand>
</feature>
<protein>
    <recommendedName>
        <fullName evidence="10">Tyrosine--tRNA ligase</fullName>
        <ecNumber evidence="10">6.1.1.1</ecNumber>
    </recommendedName>
    <alternativeName>
        <fullName evidence="10">Tyrosyl-tRNA synthetase</fullName>
        <shortName evidence="10">TyrRS</shortName>
    </alternativeName>
</protein>
<comment type="similarity">
    <text evidence="10">Belongs to the class-I aminoacyl-tRNA synthetase family. TyrS type 2 subfamily.</text>
</comment>
<organism evidence="12 13">
    <name type="scientific">Rhodanobacter lindaniclasticus</name>
    <dbReference type="NCBI Taxonomy" id="75310"/>
    <lineage>
        <taxon>Bacteria</taxon>
        <taxon>Pseudomonadati</taxon>
        <taxon>Pseudomonadota</taxon>
        <taxon>Gammaproteobacteria</taxon>
        <taxon>Lysobacterales</taxon>
        <taxon>Rhodanobacteraceae</taxon>
        <taxon>Rhodanobacter</taxon>
    </lineage>
</organism>
<comment type="caution">
    <text evidence="12">The sequence shown here is derived from an EMBL/GenBank/DDBJ whole genome shotgun (WGS) entry which is preliminary data.</text>
</comment>
<dbReference type="Gene3D" id="1.10.240.10">
    <property type="entry name" value="Tyrosyl-Transfer RNA Synthetase"/>
    <property type="match status" value="1"/>
</dbReference>
<comment type="subunit">
    <text evidence="1 10">Homodimer.</text>
</comment>
<keyword evidence="13" id="KW-1185">Reference proteome</keyword>
<evidence type="ECO:0000313" key="13">
    <source>
        <dbReference type="Proteomes" id="UP000306317"/>
    </source>
</evidence>
<feature type="short sequence motif" description="'KMSKS' region" evidence="10">
    <location>
        <begin position="226"/>
        <end position="230"/>
    </location>
</feature>
<keyword evidence="7 10" id="KW-0648">Protein biosynthesis</keyword>
<evidence type="ECO:0000256" key="9">
    <source>
        <dbReference type="ARBA" id="ARBA00048248"/>
    </source>
</evidence>
<dbReference type="PANTHER" id="PTHR11766:SF1">
    <property type="entry name" value="TYROSINE--TRNA LIGASE"/>
    <property type="match status" value="1"/>
</dbReference>
<dbReference type="InterPro" id="IPR024108">
    <property type="entry name" value="Tyr-tRNA-ligase_bac_2"/>
</dbReference>
<evidence type="ECO:0000256" key="6">
    <source>
        <dbReference type="ARBA" id="ARBA00022884"/>
    </source>
</evidence>
<evidence type="ECO:0000256" key="11">
    <source>
        <dbReference type="PROSITE-ProRule" id="PRU00182"/>
    </source>
</evidence>
<evidence type="ECO:0000256" key="7">
    <source>
        <dbReference type="ARBA" id="ARBA00022917"/>
    </source>
</evidence>
<keyword evidence="3 10" id="KW-0436">Ligase</keyword>
<name>A0A4S3KMU0_9GAMM</name>
<dbReference type="RefSeq" id="WP_136256753.1">
    <property type="nucleotide sequence ID" value="NZ_MWIO01000002.1"/>
</dbReference>
<dbReference type="CDD" id="cd00805">
    <property type="entry name" value="TyrRS_core"/>
    <property type="match status" value="1"/>
</dbReference>
<dbReference type="InterPro" id="IPR014729">
    <property type="entry name" value="Rossmann-like_a/b/a_fold"/>
</dbReference>
<dbReference type="InterPro" id="IPR002305">
    <property type="entry name" value="aa-tRNA-synth_Ic"/>
</dbReference>
<dbReference type="HAMAP" id="MF_02007">
    <property type="entry name" value="Tyr_tRNA_synth_type2"/>
    <property type="match status" value="1"/>
</dbReference>
<dbReference type="Pfam" id="PF00579">
    <property type="entry name" value="tRNA-synt_1b"/>
    <property type="match status" value="1"/>
</dbReference>
<dbReference type="PRINTS" id="PR01040">
    <property type="entry name" value="TRNASYNTHTYR"/>
</dbReference>
<comment type="function">
    <text evidence="10">Catalyzes the attachment of tyrosine to tRNA(Tyr) in a two-step reaction: tyrosine is first activated by ATP to form Tyr-AMP and then transferred to the acceptor end of tRNA(Tyr).</text>
</comment>
<reference evidence="12 13" key="1">
    <citation type="submission" date="2017-02" db="EMBL/GenBank/DDBJ databases">
        <title>Whole genome sequencing of Rhodanobacter lindaniclasticus DSM 17932.</title>
        <authorList>
            <person name="Kumar S."/>
            <person name="Patil P."/>
            <person name="Patil P.B."/>
        </authorList>
    </citation>
    <scope>NUCLEOTIDE SEQUENCE [LARGE SCALE GENOMIC DNA]</scope>
    <source>
        <strain evidence="12 13">DSM 17932</strain>
    </source>
</reference>
<keyword evidence="8 10" id="KW-0030">Aminoacyl-tRNA synthetase</keyword>
<dbReference type="SUPFAM" id="SSF55174">
    <property type="entry name" value="Alpha-L RNA-binding motif"/>
    <property type="match status" value="1"/>
</dbReference>
<evidence type="ECO:0000313" key="12">
    <source>
        <dbReference type="EMBL" id="THD10232.1"/>
    </source>
</evidence>
<dbReference type="EC" id="6.1.1.1" evidence="10"/>
<dbReference type="InterPro" id="IPR024088">
    <property type="entry name" value="Tyr-tRNA-ligase_bac-type"/>
</dbReference>
<dbReference type="InterPro" id="IPR002307">
    <property type="entry name" value="Tyr-tRNA-ligase"/>
</dbReference>
<dbReference type="FunFam" id="1.10.240.10:FF:000006">
    <property type="entry name" value="Tyrosine--tRNA ligase"/>
    <property type="match status" value="1"/>
</dbReference>
<feature type="short sequence motif" description="'HIGH' region" evidence="10">
    <location>
        <begin position="42"/>
        <end position="51"/>
    </location>
</feature>
<dbReference type="PROSITE" id="PS00178">
    <property type="entry name" value="AA_TRNA_LIGASE_I"/>
    <property type="match status" value="1"/>
</dbReference>
<evidence type="ECO:0000256" key="2">
    <source>
        <dbReference type="ARBA" id="ARBA00022490"/>
    </source>
</evidence>
<evidence type="ECO:0000256" key="8">
    <source>
        <dbReference type="ARBA" id="ARBA00023146"/>
    </source>
</evidence>
<evidence type="ECO:0000256" key="4">
    <source>
        <dbReference type="ARBA" id="ARBA00022741"/>
    </source>
</evidence>
<evidence type="ECO:0000256" key="3">
    <source>
        <dbReference type="ARBA" id="ARBA00022598"/>
    </source>
</evidence>
<dbReference type="Proteomes" id="UP000306317">
    <property type="component" value="Unassembled WGS sequence"/>
</dbReference>
<keyword evidence="4 10" id="KW-0547">Nucleotide-binding</keyword>
<dbReference type="NCBIfam" id="TIGR00234">
    <property type="entry name" value="tyrS"/>
    <property type="match status" value="1"/>
</dbReference>
<dbReference type="OrthoDB" id="9804243at2"/>
<keyword evidence="5 10" id="KW-0067">ATP-binding</keyword>
<proteinExistence type="inferred from homology"/>
<dbReference type="GO" id="GO:0006437">
    <property type="term" value="P:tyrosyl-tRNA aminoacylation"/>
    <property type="evidence" value="ECO:0007669"/>
    <property type="project" value="UniProtKB-UniRule"/>
</dbReference>
<dbReference type="GO" id="GO:0003723">
    <property type="term" value="F:RNA binding"/>
    <property type="evidence" value="ECO:0007669"/>
    <property type="project" value="UniProtKB-KW"/>
</dbReference>
<comment type="subcellular location">
    <subcellularLocation>
        <location evidence="10">Cytoplasm</location>
    </subcellularLocation>
</comment>
<dbReference type="Gene3D" id="3.10.290.10">
    <property type="entry name" value="RNA-binding S4 domain"/>
    <property type="match status" value="1"/>
</dbReference>
<evidence type="ECO:0000256" key="1">
    <source>
        <dbReference type="ARBA" id="ARBA00011738"/>
    </source>
</evidence>
<dbReference type="FunFam" id="3.40.50.620:FF:000061">
    <property type="entry name" value="Tyrosine--tRNA ligase"/>
    <property type="match status" value="1"/>
</dbReference>
<dbReference type="Gene3D" id="3.40.50.620">
    <property type="entry name" value="HUPs"/>
    <property type="match status" value="1"/>
</dbReference>
<dbReference type="GO" id="GO:0004831">
    <property type="term" value="F:tyrosine-tRNA ligase activity"/>
    <property type="evidence" value="ECO:0007669"/>
    <property type="project" value="UniProtKB-UniRule"/>
</dbReference>
<dbReference type="GO" id="GO:0005829">
    <property type="term" value="C:cytosol"/>
    <property type="evidence" value="ECO:0007669"/>
    <property type="project" value="TreeGrafter"/>
</dbReference>
<dbReference type="InterPro" id="IPR001412">
    <property type="entry name" value="aa-tRNA-synth_I_CS"/>
</dbReference>
<dbReference type="EMBL" id="MWIO01000002">
    <property type="protein sequence ID" value="THD10232.1"/>
    <property type="molecule type" value="Genomic_DNA"/>
</dbReference>
<dbReference type="GO" id="GO:0005524">
    <property type="term" value="F:ATP binding"/>
    <property type="evidence" value="ECO:0007669"/>
    <property type="project" value="UniProtKB-UniRule"/>
</dbReference>
<keyword evidence="6 11" id="KW-0694">RNA-binding</keyword>
<dbReference type="PROSITE" id="PS50889">
    <property type="entry name" value="S4"/>
    <property type="match status" value="1"/>
</dbReference>
<dbReference type="PANTHER" id="PTHR11766">
    <property type="entry name" value="TYROSYL-TRNA SYNTHETASE"/>
    <property type="match status" value="1"/>
</dbReference>
<dbReference type="AlphaFoldDB" id="A0A4S3KMU0"/>